<dbReference type="Proteomes" id="UP001497680">
    <property type="component" value="Unassembled WGS sequence"/>
</dbReference>
<proteinExistence type="predicted"/>
<reference evidence="1 2" key="1">
    <citation type="journal article" date="2022" name="New Phytol.">
        <title>Ecological generalism drives hyperdiversity of secondary metabolite gene clusters in xylarialean endophytes.</title>
        <authorList>
            <person name="Franco M.E.E."/>
            <person name="Wisecaver J.H."/>
            <person name="Arnold A.E."/>
            <person name="Ju Y.M."/>
            <person name="Slot J.C."/>
            <person name="Ahrendt S."/>
            <person name="Moore L.P."/>
            <person name="Eastman K.E."/>
            <person name="Scott K."/>
            <person name="Konkel Z."/>
            <person name="Mondo S.J."/>
            <person name="Kuo A."/>
            <person name="Hayes R.D."/>
            <person name="Haridas S."/>
            <person name="Andreopoulos B."/>
            <person name="Riley R."/>
            <person name="LaButti K."/>
            <person name="Pangilinan J."/>
            <person name="Lipzen A."/>
            <person name="Amirebrahimi M."/>
            <person name="Yan J."/>
            <person name="Adam C."/>
            <person name="Keymanesh K."/>
            <person name="Ng V."/>
            <person name="Louie K."/>
            <person name="Northen T."/>
            <person name="Drula E."/>
            <person name="Henrissat B."/>
            <person name="Hsieh H.M."/>
            <person name="Youens-Clark K."/>
            <person name="Lutzoni F."/>
            <person name="Miadlikowska J."/>
            <person name="Eastwood D.C."/>
            <person name="Hamelin R.C."/>
            <person name="Grigoriev I.V."/>
            <person name="U'Ren J.M."/>
        </authorList>
    </citation>
    <scope>NUCLEOTIDE SEQUENCE [LARGE SCALE GENOMIC DNA]</scope>
    <source>
        <strain evidence="1 2">ER1909</strain>
    </source>
</reference>
<evidence type="ECO:0000313" key="1">
    <source>
        <dbReference type="EMBL" id="KAI6092682.1"/>
    </source>
</evidence>
<dbReference type="EMBL" id="MU394282">
    <property type="protein sequence ID" value="KAI6092682.1"/>
    <property type="molecule type" value="Genomic_DNA"/>
</dbReference>
<keyword evidence="2" id="KW-1185">Reference proteome</keyword>
<name>A0ACC0DK24_9PEZI</name>
<evidence type="ECO:0000313" key="2">
    <source>
        <dbReference type="Proteomes" id="UP001497680"/>
    </source>
</evidence>
<protein>
    <submittedName>
        <fullName evidence="1">Stc1 domain-containing protein</fullName>
    </submittedName>
</protein>
<organism evidence="1 2">
    <name type="scientific">Hypoxylon rubiginosum</name>
    <dbReference type="NCBI Taxonomy" id="110542"/>
    <lineage>
        <taxon>Eukaryota</taxon>
        <taxon>Fungi</taxon>
        <taxon>Dikarya</taxon>
        <taxon>Ascomycota</taxon>
        <taxon>Pezizomycotina</taxon>
        <taxon>Sordariomycetes</taxon>
        <taxon>Xylariomycetidae</taxon>
        <taxon>Xylariales</taxon>
        <taxon>Hypoxylaceae</taxon>
        <taxon>Hypoxylon</taxon>
    </lineage>
</organism>
<comment type="caution">
    <text evidence="1">The sequence shown here is derived from an EMBL/GenBank/DDBJ whole genome shotgun (WGS) entry which is preliminary data.</text>
</comment>
<accession>A0ACC0DK24</accession>
<gene>
    <name evidence="1" type="ORF">F4821DRAFT_222984</name>
</gene>
<sequence length="362" mass="38885">MAPNRPQAYADSFPHRNRANALPAAFKCASDGKWLQPDNFSQKQLAKWFQRKTSPNDGVTPANIGLVCKQHSGQPLNQEIKCHGPCGAWKYREHFSKNQRNDPEPWCTICTSWTYQFGGTEVPLPPPSSKMTPDEVIAQTTMIQSQLPDMPIEASARDSGAAVSTMLKYGSRIKDGGKKGSMLEAANSLMTGTPTNSLMTGTSSLVDGTTNTRSTEQGDSDNKGVIAGLSSLSLMGQDAMGGQTTLVQQSAARTTHSSHSDSQGGAGSVATPTQSTLGPQGKKTVNTRDQSLPGDNSSVTTTEDQTTREGIRADVKPKVFVQASTKWVKGDKRKVFYVPPAYAAHPEDQAAIDNADESEDEF</sequence>